<keyword evidence="2 4" id="KW-0689">Ribosomal protein</keyword>
<sequence length="235" mass="26931">MKNTKKNQEIFVESIKHIDSFFKLSAHIGNKKWHPTMSSNLIASRNAVYILDISKTIKGLFNALDVISSIVSQKGHILFINSNPLYNKLLQKTCELTEQSYVNNRWVGGTLTNWPIISKEIETYKKVVTQLHLYTSLFYVSTPRYEKMKKSFQGFQTPISKPDLLIVLNPSKNKEAINEAWVLNIPVIAIVDSDTNLSKITYPIPGNNSSYEFIYYCLNIIVKTITNKYNTSVRD</sequence>
<dbReference type="PROSITE" id="PS00963">
    <property type="entry name" value="RIBOSOMAL_S2_2"/>
    <property type="match status" value="1"/>
</dbReference>
<dbReference type="Pfam" id="PF00318">
    <property type="entry name" value="Ribosomal_S2"/>
    <property type="match status" value="1"/>
</dbReference>
<evidence type="ECO:0000256" key="4">
    <source>
        <dbReference type="RuleBase" id="RU003631"/>
    </source>
</evidence>
<dbReference type="Gene3D" id="1.10.287.610">
    <property type="entry name" value="Helix hairpin bin"/>
    <property type="match status" value="1"/>
</dbReference>
<dbReference type="RefSeq" id="YP_665647.1">
    <property type="nucleotide sequence ID" value="NC_008239.1"/>
</dbReference>
<dbReference type="NCBIfam" id="TIGR01011">
    <property type="entry name" value="rpsB_bact"/>
    <property type="match status" value="1"/>
</dbReference>
<dbReference type="GO" id="GO:0005763">
    <property type="term" value="C:mitochondrial small ribosomal subunit"/>
    <property type="evidence" value="ECO:0007669"/>
    <property type="project" value="TreeGrafter"/>
</dbReference>
<geneLocation type="mitochondrion" evidence="5"/>
<reference evidence="5" key="1">
    <citation type="journal article" date="1999" name="Plant Cell">
        <title>The complete mitochondrial DNA sequences of Nephroselmis olivacea and Pedinomonas minor: two radically different evolutionary patterns within the green algae.</title>
        <authorList>
            <person name="Turmel M."/>
            <person name="Lemieux C."/>
            <person name="Burger G."/>
            <person name="Lang B.F."/>
            <person name="Otis C."/>
            <person name="Plante I."/>
            <person name="Gray M.W."/>
        </authorList>
    </citation>
    <scope>NUCLEOTIDE SEQUENCE</scope>
    <source>
        <strain evidence="5">NIES-484</strain>
    </source>
</reference>
<dbReference type="Gene3D" id="3.40.50.10490">
    <property type="entry name" value="Glucose-6-phosphate isomerase like protein, domain 1"/>
    <property type="match status" value="1"/>
</dbReference>
<dbReference type="SUPFAM" id="SSF52313">
    <property type="entry name" value="Ribosomal protein S2"/>
    <property type="match status" value="1"/>
</dbReference>
<evidence type="ECO:0000256" key="1">
    <source>
        <dbReference type="ARBA" id="ARBA00006242"/>
    </source>
</evidence>
<evidence type="ECO:0000256" key="3">
    <source>
        <dbReference type="ARBA" id="ARBA00023274"/>
    </source>
</evidence>
<dbReference type="GO" id="GO:0006412">
    <property type="term" value="P:translation"/>
    <property type="evidence" value="ECO:0007669"/>
    <property type="project" value="InterPro"/>
</dbReference>
<dbReference type="EMBL" id="AF110138">
    <property type="protein sequence ID" value="AAF03174.1"/>
    <property type="molecule type" value="Genomic_DNA"/>
</dbReference>
<accession>Q9TCC3</accession>
<evidence type="ECO:0000256" key="2">
    <source>
        <dbReference type="ARBA" id="ARBA00022980"/>
    </source>
</evidence>
<name>Q9TCC3_NEPOL</name>
<dbReference type="InterPro" id="IPR001865">
    <property type="entry name" value="Ribosomal_uS2"/>
</dbReference>
<protein>
    <submittedName>
        <fullName evidence="5">Ribosomal protein S2</fullName>
    </submittedName>
</protein>
<dbReference type="GeneID" id="4178014"/>
<dbReference type="GO" id="GO:0003735">
    <property type="term" value="F:structural constituent of ribosome"/>
    <property type="evidence" value="ECO:0007669"/>
    <property type="project" value="InterPro"/>
</dbReference>
<comment type="similarity">
    <text evidence="1 4">Belongs to the universal ribosomal protein uS2 family.</text>
</comment>
<evidence type="ECO:0000313" key="5">
    <source>
        <dbReference type="EMBL" id="AAF03174.1"/>
    </source>
</evidence>
<dbReference type="InterPro" id="IPR023591">
    <property type="entry name" value="Ribosomal_uS2_flav_dom_sf"/>
</dbReference>
<proteinExistence type="inferred from homology"/>
<dbReference type="PRINTS" id="PR00395">
    <property type="entry name" value="RIBOSOMALS2"/>
</dbReference>
<dbReference type="AlphaFoldDB" id="Q9TCC3"/>
<dbReference type="InterPro" id="IPR018130">
    <property type="entry name" value="Ribosomal_uS2_CS"/>
</dbReference>
<keyword evidence="3 4" id="KW-0687">Ribonucleoprotein</keyword>
<dbReference type="PANTHER" id="PTHR12534:SF0">
    <property type="entry name" value="SMALL RIBOSOMAL SUBUNIT PROTEIN US2M"/>
    <property type="match status" value="1"/>
</dbReference>
<dbReference type="HAMAP" id="MF_00291_B">
    <property type="entry name" value="Ribosomal_uS2_B"/>
    <property type="match status" value="1"/>
</dbReference>
<dbReference type="CDD" id="cd01425">
    <property type="entry name" value="RPS2"/>
    <property type="match status" value="1"/>
</dbReference>
<gene>
    <name evidence="5" type="primary">rps2</name>
</gene>
<keyword evidence="5" id="KW-0496">Mitochondrion</keyword>
<dbReference type="InterPro" id="IPR005706">
    <property type="entry name" value="Ribosomal_uS2_bac/mit/plastid"/>
</dbReference>
<organism evidence="5">
    <name type="scientific">Nephroselmis olivacea</name>
    <name type="common">Green alga</name>
    <dbReference type="NCBI Taxonomy" id="31312"/>
    <lineage>
        <taxon>Eukaryota</taxon>
        <taxon>Viridiplantae</taxon>
        <taxon>Chlorophyta</taxon>
        <taxon>Nephroselmidophyceae</taxon>
        <taxon>Nephroselmidales</taxon>
        <taxon>Nephroselmidaceae</taxon>
        <taxon>Nephroselmis</taxon>
    </lineage>
</organism>
<dbReference type="PANTHER" id="PTHR12534">
    <property type="entry name" value="30S RIBOSOMAL PROTEIN S2 PROKARYOTIC AND ORGANELLAR"/>
    <property type="match status" value="1"/>
</dbReference>